<dbReference type="AlphaFoldDB" id="A0A1X7PA42"/>
<dbReference type="OrthoDB" id="9785847at2"/>
<evidence type="ECO:0000313" key="3">
    <source>
        <dbReference type="Proteomes" id="UP000193083"/>
    </source>
</evidence>
<protein>
    <submittedName>
        <fullName evidence="2">Lysophospholipase, alpha-beta hydrolase superfamily</fullName>
    </submittedName>
</protein>
<gene>
    <name evidence="2" type="ORF">SAMN02982922_3519</name>
</gene>
<dbReference type="Gene3D" id="3.40.50.1820">
    <property type="entry name" value="alpha/beta hydrolase"/>
    <property type="match status" value="1"/>
</dbReference>
<organism evidence="2 3">
    <name type="scientific">Mesorhizobium australicum</name>
    <dbReference type="NCBI Taxonomy" id="536018"/>
    <lineage>
        <taxon>Bacteria</taxon>
        <taxon>Pseudomonadati</taxon>
        <taxon>Pseudomonadota</taxon>
        <taxon>Alphaproteobacteria</taxon>
        <taxon>Hyphomicrobiales</taxon>
        <taxon>Phyllobacteriaceae</taxon>
        <taxon>Mesorhizobium</taxon>
    </lineage>
</organism>
<keyword evidence="2" id="KW-0378">Hydrolase</keyword>
<evidence type="ECO:0000259" key="1">
    <source>
        <dbReference type="Pfam" id="PF12697"/>
    </source>
</evidence>
<dbReference type="RefSeq" id="WP_085465333.1">
    <property type="nucleotide sequence ID" value="NZ_FXBL01000004.1"/>
</dbReference>
<dbReference type="InterPro" id="IPR000073">
    <property type="entry name" value="AB_hydrolase_1"/>
</dbReference>
<feature type="domain" description="AB hydrolase-1" evidence="1">
    <location>
        <begin position="87"/>
        <end position="288"/>
    </location>
</feature>
<dbReference type="EMBL" id="FXBL01000004">
    <property type="protein sequence ID" value="SMH47438.1"/>
    <property type="molecule type" value="Genomic_DNA"/>
</dbReference>
<keyword evidence="3" id="KW-1185">Reference proteome</keyword>
<proteinExistence type="predicted"/>
<dbReference type="Pfam" id="PF12697">
    <property type="entry name" value="Abhydrolase_6"/>
    <property type="match status" value="1"/>
</dbReference>
<dbReference type="GO" id="GO:0016787">
    <property type="term" value="F:hydrolase activity"/>
    <property type="evidence" value="ECO:0007669"/>
    <property type="project" value="UniProtKB-KW"/>
</dbReference>
<dbReference type="PRINTS" id="PR00111">
    <property type="entry name" value="ABHYDROLASE"/>
</dbReference>
<name>A0A1X7PA42_9HYPH</name>
<dbReference type="PANTHER" id="PTHR43689:SF8">
    <property type="entry name" value="ALPHA_BETA-HYDROLASES SUPERFAMILY PROTEIN"/>
    <property type="match status" value="1"/>
</dbReference>
<accession>A0A1X7PA42</accession>
<reference evidence="2 3" key="1">
    <citation type="submission" date="2017-04" db="EMBL/GenBank/DDBJ databases">
        <authorList>
            <person name="Afonso C.L."/>
            <person name="Miller P.J."/>
            <person name="Scott M.A."/>
            <person name="Spackman E."/>
            <person name="Goraichik I."/>
            <person name="Dimitrov K.M."/>
            <person name="Suarez D.L."/>
            <person name="Swayne D.E."/>
        </authorList>
    </citation>
    <scope>NUCLEOTIDE SEQUENCE [LARGE SCALE GENOMIC DNA]</scope>
    <source>
        <strain evidence="2 3">B5P</strain>
    </source>
</reference>
<sequence>MASFGLRIIRTLFGMVDPIAPRLAGRVAFEVFCRTADPRKPSAAEKRALERSRDFMQEARLHRLTIDGGCVAAHEFRPASGRWSATVLVIHGWKSRTEHMRAVIDGFRNAGVRAIALDLPGHGASSGRRLNMAIAVSAVQAADLWFGPFDAMVGHSFGGAVAVNAAVGSVTGVEKVRTDRLVLIAAPSSLPMIFADFGRFLNLGPRTQTAIADIVERIAGQPLEAYAGQYQLAEHPIDTLVMHAADDKEVAPVHAEGYAKAGPHVRLAWVNGLGHRRIVSDPSVVVQAVDFGLGEAVDVPAPQRAATRHKG</sequence>
<dbReference type="Proteomes" id="UP000193083">
    <property type="component" value="Unassembled WGS sequence"/>
</dbReference>
<evidence type="ECO:0000313" key="2">
    <source>
        <dbReference type="EMBL" id="SMH47438.1"/>
    </source>
</evidence>
<dbReference type="SUPFAM" id="SSF53474">
    <property type="entry name" value="alpha/beta-Hydrolases"/>
    <property type="match status" value="1"/>
</dbReference>
<dbReference type="InterPro" id="IPR029058">
    <property type="entry name" value="AB_hydrolase_fold"/>
</dbReference>
<dbReference type="PANTHER" id="PTHR43689">
    <property type="entry name" value="HYDROLASE"/>
    <property type="match status" value="1"/>
</dbReference>